<keyword evidence="1" id="KW-0808">Transferase</keyword>
<feature type="domain" description="Protein kinase" evidence="6">
    <location>
        <begin position="6"/>
        <end position="271"/>
    </location>
</feature>
<evidence type="ECO:0000256" key="3">
    <source>
        <dbReference type="ARBA" id="ARBA00022777"/>
    </source>
</evidence>
<dbReference type="EMBL" id="CP089984">
    <property type="protein sequence ID" value="WXB16475.1"/>
    <property type="molecule type" value="Genomic_DNA"/>
</dbReference>
<proteinExistence type="predicted"/>
<dbReference type="SUPFAM" id="SSF56112">
    <property type="entry name" value="Protein kinase-like (PK-like)"/>
    <property type="match status" value="1"/>
</dbReference>
<feature type="region of interest" description="Disordered" evidence="5">
    <location>
        <begin position="368"/>
        <end position="424"/>
    </location>
</feature>
<gene>
    <name evidence="7" type="ORF">LZC94_04160</name>
</gene>
<dbReference type="PROSITE" id="PS00108">
    <property type="entry name" value="PROTEIN_KINASE_ST"/>
    <property type="match status" value="1"/>
</dbReference>
<reference evidence="7 8" key="1">
    <citation type="submission" date="2021-12" db="EMBL/GenBank/DDBJ databases">
        <title>Discovery of the Pendulisporaceae a myxobacterial family with distinct sporulation behavior and unique specialized metabolism.</title>
        <authorList>
            <person name="Garcia R."/>
            <person name="Popoff A."/>
            <person name="Bader C.D."/>
            <person name="Loehr J."/>
            <person name="Walesch S."/>
            <person name="Walt C."/>
            <person name="Boldt J."/>
            <person name="Bunk B."/>
            <person name="Haeckl F.J.F.P.J."/>
            <person name="Gunesch A.P."/>
            <person name="Birkelbach J."/>
            <person name="Nuebel U."/>
            <person name="Pietschmann T."/>
            <person name="Bach T."/>
            <person name="Mueller R."/>
        </authorList>
    </citation>
    <scope>NUCLEOTIDE SEQUENCE [LARGE SCALE GENOMIC DNA]</scope>
    <source>
        <strain evidence="7 8">MSr11954</strain>
    </source>
</reference>
<dbReference type="InterPro" id="IPR000719">
    <property type="entry name" value="Prot_kinase_dom"/>
</dbReference>
<dbReference type="InterPro" id="IPR008271">
    <property type="entry name" value="Ser/Thr_kinase_AS"/>
</dbReference>
<keyword evidence="3 7" id="KW-0418">Kinase</keyword>
<dbReference type="Pfam" id="PF00069">
    <property type="entry name" value="Pkinase"/>
    <property type="match status" value="1"/>
</dbReference>
<organism evidence="7 8">
    <name type="scientific">Pendulispora albinea</name>
    <dbReference type="NCBI Taxonomy" id="2741071"/>
    <lineage>
        <taxon>Bacteria</taxon>
        <taxon>Pseudomonadati</taxon>
        <taxon>Myxococcota</taxon>
        <taxon>Myxococcia</taxon>
        <taxon>Myxococcales</taxon>
        <taxon>Sorangiineae</taxon>
        <taxon>Pendulisporaceae</taxon>
        <taxon>Pendulispora</taxon>
    </lineage>
</organism>
<name>A0ABZ2M0H4_9BACT</name>
<feature type="region of interest" description="Disordered" evidence="5">
    <location>
        <begin position="277"/>
        <end position="299"/>
    </location>
</feature>
<feature type="compositionally biased region" description="Low complexity" evidence="5">
    <location>
        <begin position="374"/>
        <end position="385"/>
    </location>
</feature>
<sequence length="424" mass="45798">MLTHNVKLVRRVAQGGMGSIWLARHMGLDVPVAAKLISGSTLCKPSAALERFAREARVTARLHHPNVIQILDYGISARAGGVPYIIMEYLEGEELEHAISTRGRLPLDETVSIVQTIADVLERAHQQGIVHRDIKPGNVFLHGPDKVVKVLDFGVARDEKDLSTRTTQAGEIVGTPFFMSPEQFVKPKEVDHRCDLWALGVLAYEALVGRVPFEGMTPTAVYLAVRSGQHARPSQLVPELPPAIDAWFRAVFQPDPARRFASAKAMADALARAARAGRSAGAANERESAEPRGASGPRRSRIVELVRKRSRPAAIVVSVCALAFAGAFLGGSSASSAPAARALVGSGAALVRSSVHVTPLSMRVARQHREGEGEAANAVNATDAAGEMAEEPSTPRASTTRSEHRVRPTRRRPPHEPTSFFFFR</sequence>
<dbReference type="PANTHER" id="PTHR43289:SF6">
    <property type="entry name" value="SERINE_THREONINE-PROTEIN KINASE NEKL-3"/>
    <property type="match status" value="1"/>
</dbReference>
<accession>A0ABZ2M0H4</accession>
<evidence type="ECO:0000256" key="2">
    <source>
        <dbReference type="ARBA" id="ARBA00022741"/>
    </source>
</evidence>
<evidence type="ECO:0000313" key="8">
    <source>
        <dbReference type="Proteomes" id="UP001370348"/>
    </source>
</evidence>
<dbReference type="GO" id="GO:0004674">
    <property type="term" value="F:protein serine/threonine kinase activity"/>
    <property type="evidence" value="ECO:0007669"/>
    <property type="project" value="UniProtKB-KW"/>
</dbReference>
<evidence type="ECO:0000259" key="6">
    <source>
        <dbReference type="PROSITE" id="PS50011"/>
    </source>
</evidence>
<dbReference type="RefSeq" id="WP_394826099.1">
    <property type="nucleotide sequence ID" value="NZ_CP089984.1"/>
</dbReference>
<evidence type="ECO:0000256" key="5">
    <source>
        <dbReference type="SAM" id="MobiDB-lite"/>
    </source>
</evidence>
<keyword evidence="7" id="KW-0723">Serine/threonine-protein kinase</keyword>
<dbReference type="Gene3D" id="3.30.200.20">
    <property type="entry name" value="Phosphorylase Kinase, domain 1"/>
    <property type="match status" value="1"/>
</dbReference>
<dbReference type="CDD" id="cd14014">
    <property type="entry name" value="STKc_PknB_like"/>
    <property type="match status" value="1"/>
</dbReference>
<evidence type="ECO:0000256" key="1">
    <source>
        <dbReference type="ARBA" id="ARBA00022679"/>
    </source>
</evidence>
<keyword evidence="4" id="KW-0067">ATP-binding</keyword>
<dbReference type="PROSITE" id="PS50011">
    <property type="entry name" value="PROTEIN_KINASE_DOM"/>
    <property type="match status" value="1"/>
</dbReference>
<dbReference type="SMART" id="SM00220">
    <property type="entry name" value="S_TKc"/>
    <property type="match status" value="1"/>
</dbReference>
<dbReference type="Gene3D" id="1.10.510.10">
    <property type="entry name" value="Transferase(Phosphotransferase) domain 1"/>
    <property type="match status" value="1"/>
</dbReference>
<evidence type="ECO:0000313" key="7">
    <source>
        <dbReference type="EMBL" id="WXB16475.1"/>
    </source>
</evidence>
<evidence type="ECO:0000256" key="4">
    <source>
        <dbReference type="ARBA" id="ARBA00022840"/>
    </source>
</evidence>
<keyword evidence="8" id="KW-1185">Reference proteome</keyword>
<keyword evidence="2" id="KW-0547">Nucleotide-binding</keyword>
<dbReference type="Proteomes" id="UP001370348">
    <property type="component" value="Chromosome"/>
</dbReference>
<dbReference type="InterPro" id="IPR011009">
    <property type="entry name" value="Kinase-like_dom_sf"/>
</dbReference>
<dbReference type="PANTHER" id="PTHR43289">
    <property type="entry name" value="MITOGEN-ACTIVATED PROTEIN KINASE KINASE KINASE 20-RELATED"/>
    <property type="match status" value="1"/>
</dbReference>
<protein>
    <submittedName>
        <fullName evidence="7">Serine/threonine protein kinase</fullName>
    </submittedName>
</protein>